<dbReference type="GeneID" id="93875819"/>
<protein>
    <submittedName>
        <fullName evidence="1">Uncharacterized protein</fullName>
    </submittedName>
</protein>
<dbReference type="KEGG" id="tpp:TPASS_0021"/>
<dbReference type="AlphaFoldDB" id="A0A0H3BI20"/>
<dbReference type="RefSeq" id="WP_010881470.1">
    <property type="nucleotide sequence ID" value="NC_010741.1"/>
</dbReference>
<proteinExistence type="predicted"/>
<accession>A0A0H3BI20</accession>
<dbReference type="EMBL" id="CP000805">
    <property type="protein sequence ID" value="ACD70448.1"/>
    <property type="molecule type" value="Genomic_DNA"/>
</dbReference>
<organism evidence="1 2">
    <name type="scientific">Treponema pallidum subsp. pallidum (strain SS14)</name>
    <dbReference type="NCBI Taxonomy" id="455434"/>
    <lineage>
        <taxon>Bacteria</taxon>
        <taxon>Pseudomonadati</taxon>
        <taxon>Spirochaetota</taxon>
        <taxon>Spirochaetia</taxon>
        <taxon>Spirochaetales</taxon>
        <taxon>Treponemataceae</taxon>
        <taxon>Treponema</taxon>
    </lineage>
</organism>
<evidence type="ECO:0000313" key="2">
    <source>
        <dbReference type="Proteomes" id="UP000001202"/>
    </source>
</evidence>
<evidence type="ECO:0000313" key="1">
    <source>
        <dbReference type="EMBL" id="ACD70448.1"/>
    </source>
</evidence>
<gene>
    <name evidence="1" type="ordered locus">TPASS_0021</name>
</gene>
<name>A0A0H3BI20_TREPS</name>
<sequence length="88" mass="10275">MDDARYAEWSASLVQLPDTHFFDLMRLYLGVLKTPFHKQRLVQQLSAFLQRKSIQNAVVQMLDELDLLFISVVMCVPRATLELLTIFF</sequence>
<dbReference type="Proteomes" id="UP000001202">
    <property type="component" value="Chromosome"/>
</dbReference>
<reference evidence="1 2" key="1">
    <citation type="journal article" date="2008" name="BMC Microbiol.">
        <title>Complete genome sequence of Treponema pallidum ssp. pallidum strain SS14 determined with oligonucleotide arrays.</title>
        <authorList>
            <person name="Matejkova P."/>
            <person name="Strouhal M."/>
            <person name="Smajs D."/>
            <person name="Norris S.J."/>
            <person name="Palzkill T."/>
            <person name="Petrosino J.F."/>
            <person name="Sodergren E."/>
            <person name="Norton J.E."/>
            <person name="Singh J."/>
            <person name="Richmond T.A."/>
            <person name="Molla M.N."/>
            <person name="Albert T.J."/>
            <person name="Weinstock G.M."/>
        </authorList>
    </citation>
    <scope>NUCLEOTIDE SEQUENCE [LARGE SCALE GENOMIC DNA]</scope>
    <source>
        <strain evidence="1 2">SS14</strain>
    </source>
</reference>